<accession>A0A8H7BJ48</accession>
<dbReference type="EMBL" id="JAAABM010000002">
    <property type="protein sequence ID" value="KAF7680441.1"/>
    <property type="molecule type" value="Genomic_DNA"/>
</dbReference>
<gene>
    <name evidence="1" type="ORF">GT037_002092</name>
</gene>
<proteinExistence type="predicted"/>
<reference evidence="1" key="2">
    <citation type="submission" date="2020-08" db="EMBL/GenBank/DDBJ databases">
        <title>Draft Genome Sequence of Cumin Blight Pathogen Alternaria burnsii.</title>
        <authorList>
            <person name="Feng Z."/>
        </authorList>
    </citation>
    <scope>NUCLEOTIDE SEQUENCE</scope>
    <source>
        <strain evidence="1">CBS107.38</strain>
    </source>
</reference>
<sequence length="113" mass="13041">MWRGGYTTWVPKAIPTPGPLPDPFRVLFDAHIVIGFAYAPLRRTVQKKQNRYHNMITEPIPTPTLPVRQFQVEKLSNLSRQQSFFSTTVSRAREGRRVVNSNFAMVSPFRLLL</sequence>
<protein>
    <submittedName>
        <fullName evidence="1">Uncharacterized protein</fullName>
    </submittedName>
</protein>
<keyword evidence="2" id="KW-1185">Reference proteome</keyword>
<comment type="caution">
    <text evidence="1">The sequence shown here is derived from an EMBL/GenBank/DDBJ whole genome shotgun (WGS) entry which is preliminary data.</text>
</comment>
<reference evidence="1" key="1">
    <citation type="submission" date="2020-01" db="EMBL/GenBank/DDBJ databases">
        <authorList>
            <person name="Feng Z.H.Z."/>
        </authorList>
    </citation>
    <scope>NUCLEOTIDE SEQUENCE</scope>
    <source>
        <strain evidence="1">CBS107.38</strain>
    </source>
</reference>
<name>A0A8H7BJ48_9PLEO</name>
<dbReference type="AlphaFoldDB" id="A0A8H7BJ48"/>
<dbReference type="RefSeq" id="XP_038790431.1">
    <property type="nucleotide sequence ID" value="XM_038927139.1"/>
</dbReference>
<organism evidence="1 2">
    <name type="scientific">Alternaria burnsii</name>
    <dbReference type="NCBI Taxonomy" id="1187904"/>
    <lineage>
        <taxon>Eukaryota</taxon>
        <taxon>Fungi</taxon>
        <taxon>Dikarya</taxon>
        <taxon>Ascomycota</taxon>
        <taxon>Pezizomycotina</taxon>
        <taxon>Dothideomycetes</taxon>
        <taxon>Pleosporomycetidae</taxon>
        <taxon>Pleosporales</taxon>
        <taxon>Pleosporineae</taxon>
        <taxon>Pleosporaceae</taxon>
        <taxon>Alternaria</taxon>
        <taxon>Alternaria sect. Alternaria</taxon>
    </lineage>
</organism>
<evidence type="ECO:0000313" key="2">
    <source>
        <dbReference type="Proteomes" id="UP000596902"/>
    </source>
</evidence>
<dbReference type="GeneID" id="62200317"/>
<evidence type="ECO:0000313" key="1">
    <source>
        <dbReference type="EMBL" id="KAF7680441.1"/>
    </source>
</evidence>
<dbReference type="Proteomes" id="UP000596902">
    <property type="component" value="Unassembled WGS sequence"/>
</dbReference>